<evidence type="ECO:0000256" key="13">
    <source>
        <dbReference type="ARBA" id="ARBA00022989"/>
    </source>
</evidence>
<dbReference type="InterPro" id="IPR044880">
    <property type="entry name" value="NCX_ion-bd_dom_sf"/>
</dbReference>
<dbReference type="PANTHER" id="PTHR10846:SF21">
    <property type="entry name" value="SODIUM_POTASSIUM_CALCIUM EXCHANGER 4"/>
    <property type="match status" value="1"/>
</dbReference>
<keyword evidence="7" id="KW-0109">Calcium transport</keyword>
<feature type="transmembrane region" description="Helical" evidence="21">
    <location>
        <begin position="187"/>
        <end position="210"/>
    </location>
</feature>
<evidence type="ECO:0000256" key="11">
    <source>
        <dbReference type="ARBA" id="ARBA00022837"/>
    </source>
</evidence>
<feature type="domain" description="Sodium/calcium exchanger membrane region" evidence="22">
    <location>
        <begin position="114"/>
        <end position="255"/>
    </location>
</feature>
<accession>A0AA88NTD0</accession>
<feature type="transmembrane region" description="Helical" evidence="21">
    <location>
        <begin position="459"/>
        <end position="482"/>
    </location>
</feature>
<evidence type="ECO:0000256" key="16">
    <source>
        <dbReference type="ARBA" id="ARBA00023136"/>
    </source>
</evidence>
<feature type="transmembrane region" description="Helical" evidence="21">
    <location>
        <begin position="28"/>
        <end position="47"/>
    </location>
</feature>
<feature type="domain" description="Sodium/calcium exchanger membrane region" evidence="22">
    <location>
        <begin position="426"/>
        <end position="576"/>
    </location>
</feature>
<protein>
    <recommendedName>
        <fullName evidence="22">Sodium/calcium exchanger membrane region domain-containing protein</fullName>
    </recommendedName>
</protein>
<dbReference type="GO" id="GO:0005886">
    <property type="term" value="C:plasma membrane"/>
    <property type="evidence" value="ECO:0007669"/>
    <property type="project" value="UniProtKB-SubCell"/>
</dbReference>
<keyword evidence="14" id="KW-0915">Sodium</keyword>
<feature type="transmembrane region" description="Helical" evidence="21">
    <location>
        <begin position="425"/>
        <end position="447"/>
    </location>
</feature>
<feature type="transmembrane region" description="Helical" evidence="21">
    <location>
        <begin position="217"/>
        <end position="232"/>
    </location>
</feature>
<keyword evidence="3" id="KW-0813">Transport</keyword>
<dbReference type="FunFam" id="1.20.1420.30:FF:000006">
    <property type="entry name" value="sodium/potassium/calcium exchanger 4 isoform X1"/>
    <property type="match status" value="1"/>
</dbReference>
<dbReference type="Proteomes" id="UP001187315">
    <property type="component" value="Unassembled WGS sequence"/>
</dbReference>
<keyword evidence="6" id="KW-0633">Potassium transport</keyword>
<feature type="transmembrane region" description="Helical" evidence="21">
    <location>
        <begin position="529"/>
        <end position="550"/>
    </location>
</feature>
<evidence type="ECO:0000256" key="1">
    <source>
        <dbReference type="ARBA" id="ARBA00004651"/>
    </source>
</evidence>
<dbReference type="AlphaFoldDB" id="A0AA88NTD0"/>
<keyword evidence="8 21" id="KW-0812">Transmembrane</keyword>
<name>A0AA88NTD0_TACVA</name>
<sequence length="594" mass="65807">MRTELEKRDNMKKCAISKIFKVRKRRELLCAQAGLLCSMLLGVWSMSELLTQAGHGMIIDGGINVDAHWGRKLMATVQNNETLKKNCTEPAVHEFPDDYFTNSERKSGAVILHIIAALYMFLALAIVCDDYFVTSLEKICEKLDLSEDVAGATFMAAGSSAPELFASVIGVFITHGDVGVGTIVGSAVFNILCIIGVCGIFAGHVVLLTWWAVFRDSLYYILSVVALIVFIYDEKIVWWESLVLVVMYMGYILIMKFNSTMQTFFTGKGKKNVANGNATSGHELEDVKPSKTYNRGSVIMVDEIINASPPNYRFPEAGLRVMVTNHFGPKTRLRMASRLIITERQKLVQGANGIEVAVVDGKSDIENGNVPEDKPSEEDDGDLTSPFSIPKGCMNKTKWLVSWPLLLLLFFTIPNCSRPRWEKYFMLSFILSTVWIAVFSYFMVWMVTIIGYTLGIPDVIMGITFLAAGTSVPDCIASLIVARQGLGDMAVSNSIGSNVFDILVGLGLPWALQTMAINYGSVVMINSRGLVYSVVLLLGSVALTVLGIHINKWKLDFKLGAYVLVLYAIFLCFSIMIEYNVFTFVNLPMCQEDH</sequence>
<evidence type="ECO:0000256" key="20">
    <source>
        <dbReference type="SAM" id="MobiDB-lite"/>
    </source>
</evidence>
<comment type="catalytic activity">
    <reaction evidence="19">
        <text>Ca(2+)(out) + K(+)(out) + 4 Na(+)(in) = Ca(2+)(in) + K(+)(in) + 4 Na(+)(out)</text>
        <dbReference type="Rhea" id="RHEA:69967"/>
        <dbReference type="ChEBI" id="CHEBI:29101"/>
        <dbReference type="ChEBI" id="CHEBI:29103"/>
        <dbReference type="ChEBI" id="CHEBI:29108"/>
    </reaction>
</comment>
<gene>
    <name evidence="23" type="ORF">Q7C36_003360</name>
</gene>
<comment type="similarity">
    <text evidence="2">Belongs to the Ca(2+):cation antiporter (CaCA) (TC 2.A.19) family. SLC24A subfamily.</text>
</comment>
<evidence type="ECO:0000256" key="10">
    <source>
        <dbReference type="ARBA" id="ARBA00022737"/>
    </source>
</evidence>
<dbReference type="GO" id="GO:0005262">
    <property type="term" value="F:calcium channel activity"/>
    <property type="evidence" value="ECO:0007669"/>
    <property type="project" value="TreeGrafter"/>
</dbReference>
<evidence type="ECO:0000256" key="7">
    <source>
        <dbReference type="ARBA" id="ARBA00022568"/>
    </source>
</evidence>
<dbReference type="FunFam" id="1.20.1420.30:FF:000005">
    <property type="entry name" value="sodium/potassium/calcium exchanger 3 isoform X1"/>
    <property type="match status" value="1"/>
</dbReference>
<evidence type="ECO:0000256" key="19">
    <source>
        <dbReference type="ARBA" id="ARBA00033627"/>
    </source>
</evidence>
<feature type="transmembrane region" description="Helical" evidence="21">
    <location>
        <begin position="562"/>
        <end position="582"/>
    </location>
</feature>
<evidence type="ECO:0000256" key="3">
    <source>
        <dbReference type="ARBA" id="ARBA00022448"/>
    </source>
</evidence>
<feature type="transmembrane region" description="Helical" evidence="21">
    <location>
        <begin position="238"/>
        <end position="254"/>
    </location>
</feature>
<keyword evidence="9" id="KW-0732">Signal</keyword>
<evidence type="ECO:0000256" key="4">
    <source>
        <dbReference type="ARBA" id="ARBA00022449"/>
    </source>
</evidence>
<dbReference type="Pfam" id="PF01699">
    <property type="entry name" value="Na_Ca_ex"/>
    <property type="match status" value="2"/>
</dbReference>
<dbReference type="Gene3D" id="1.20.1420.30">
    <property type="entry name" value="NCX, central ion-binding region"/>
    <property type="match status" value="2"/>
</dbReference>
<comment type="subcellular location">
    <subcellularLocation>
        <location evidence="1">Cell membrane</location>
        <topology evidence="1">Multi-pass membrane protein</topology>
    </subcellularLocation>
</comment>
<reference evidence="23" key="1">
    <citation type="submission" date="2023-08" db="EMBL/GenBank/DDBJ databases">
        <title>Pelteobagrus vachellii genome.</title>
        <authorList>
            <person name="Liu H."/>
        </authorList>
    </citation>
    <scope>NUCLEOTIDE SEQUENCE</scope>
    <source>
        <strain evidence="23">PRFRI_2022a</strain>
        <tissue evidence="23">Muscle</tissue>
    </source>
</reference>
<dbReference type="PANTHER" id="PTHR10846">
    <property type="entry name" value="SODIUM/POTASSIUM/CALCIUM EXCHANGER"/>
    <property type="match status" value="1"/>
</dbReference>
<keyword evidence="15" id="KW-0406">Ion transport</keyword>
<evidence type="ECO:0000256" key="21">
    <source>
        <dbReference type="SAM" id="Phobius"/>
    </source>
</evidence>
<proteinExistence type="inferred from homology"/>
<keyword evidence="13 21" id="KW-1133">Transmembrane helix</keyword>
<evidence type="ECO:0000256" key="17">
    <source>
        <dbReference type="ARBA" id="ARBA00023180"/>
    </source>
</evidence>
<keyword evidence="17" id="KW-0325">Glycoprotein</keyword>
<evidence type="ECO:0000256" key="6">
    <source>
        <dbReference type="ARBA" id="ARBA00022538"/>
    </source>
</evidence>
<dbReference type="NCBIfam" id="TIGR00367">
    <property type="entry name" value="calcium/sodium antiporter"/>
    <property type="match status" value="1"/>
</dbReference>
<dbReference type="InterPro" id="IPR004837">
    <property type="entry name" value="NaCa_Exmemb"/>
</dbReference>
<keyword evidence="5" id="KW-1003">Cell membrane</keyword>
<keyword evidence="11" id="KW-0106">Calcium</keyword>
<evidence type="ECO:0000256" key="5">
    <source>
        <dbReference type="ARBA" id="ARBA00022475"/>
    </source>
</evidence>
<organism evidence="23 24">
    <name type="scientific">Tachysurus vachellii</name>
    <name type="common">Darkbarbel catfish</name>
    <name type="synonym">Pelteobagrus vachellii</name>
    <dbReference type="NCBI Taxonomy" id="175792"/>
    <lineage>
        <taxon>Eukaryota</taxon>
        <taxon>Metazoa</taxon>
        <taxon>Chordata</taxon>
        <taxon>Craniata</taxon>
        <taxon>Vertebrata</taxon>
        <taxon>Euteleostomi</taxon>
        <taxon>Actinopterygii</taxon>
        <taxon>Neopterygii</taxon>
        <taxon>Teleostei</taxon>
        <taxon>Ostariophysi</taxon>
        <taxon>Siluriformes</taxon>
        <taxon>Bagridae</taxon>
        <taxon>Tachysurus</taxon>
    </lineage>
</organism>
<feature type="transmembrane region" description="Helical" evidence="21">
    <location>
        <begin position="110"/>
        <end position="128"/>
    </location>
</feature>
<feature type="transmembrane region" description="Helical" evidence="21">
    <location>
        <begin position="502"/>
        <end position="522"/>
    </location>
</feature>
<evidence type="ECO:0000256" key="9">
    <source>
        <dbReference type="ARBA" id="ARBA00022729"/>
    </source>
</evidence>
<evidence type="ECO:0000259" key="22">
    <source>
        <dbReference type="Pfam" id="PF01699"/>
    </source>
</evidence>
<evidence type="ECO:0000256" key="8">
    <source>
        <dbReference type="ARBA" id="ARBA00022692"/>
    </source>
</evidence>
<keyword evidence="10" id="KW-0677">Repeat</keyword>
<keyword evidence="24" id="KW-1185">Reference proteome</keyword>
<evidence type="ECO:0000256" key="15">
    <source>
        <dbReference type="ARBA" id="ARBA00023065"/>
    </source>
</evidence>
<keyword evidence="16 21" id="KW-0472">Membrane</keyword>
<dbReference type="GO" id="GO:0006874">
    <property type="term" value="P:intracellular calcium ion homeostasis"/>
    <property type="evidence" value="ECO:0007669"/>
    <property type="project" value="TreeGrafter"/>
</dbReference>
<keyword evidence="12" id="KW-0630">Potassium</keyword>
<dbReference type="EMBL" id="JAVHJS010000003">
    <property type="protein sequence ID" value="KAK2864206.1"/>
    <property type="molecule type" value="Genomic_DNA"/>
</dbReference>
<evidence type="ECO:0000313" key="23">
    <source>
        <dbReference type="EMBL" id="KAK2864206.1"/>
    </source>
</evidence>
<evidence type="ECO:0000256" key="12">
    <source>
        <dbReference type="ARBA" id="ARBA00022958"/>
    </source>
</evidence>
<dbReference type="GO" id="GO:0008273">
    <property type="term" value="F:calcium, potassium:sodium antiporter activity"/>
    <property type="evidence" value="ECO:0007669"/>
    <property type="project" value="TreeGrafter"/>
</dbReference>
<evidence type="ECO:0000256" key="18">
    <source>
        <dbReference type="ARBA" id="ARBA00023201"/>
    </source>
</evidence>
<keyword evidence="18" id="KW-0739">Sodium transport</keyword>
<keyword evidence="4" id="KW-0050">Antiport</keyword>
<evidence type="ECO:0000256" key="14">
    <source>
        <dbReference type="ARBA" id="ARBA00023053"/>
    </source>
</evidence>
<feature type="transmembrane region" description="Helical" evidence="21">
    <location>
        <begin position="149"/>
        <end position="175"/>
    </location>
</feature>
<evidence type="ECO:0000313" key="24">
    <source>
        <dbReference type="Proteomes" id="UP001187315"/>
    </source>
</evidence>
<dbReference type="InterPro" id="IPR004481">
    <property type="entry name" value="K/Na/Ca-exchanger"/>
</dbReference>
<comment type="caution">
    <text evidence="23">The sequence shown here is derived from an EMBL/GenBank/DDBJ whole genome shotgun (WGS) entry which is preliminary data.</text>
</comment>
<feature type="region of interest" description="Disordered" evidence="20">
    <location>
        <begin position="364"/>
        <end position="383"/>
    </location>
</feature>
<evidence type="ECO:0000256" key="2">
    <source>
        <dbReference type="ARBA" id="ARBA00005364"/>
    </source>
</evidence>